<protein>
    <submittedName>
        <fullName evidence="3">Oxidoreductase, short-chain dehydrogenase/reductase family</fullName>
    </submittedName>
</protein>
<dbReference type="CDD" id="cd05233">
    <property type="entry name" value="SDR_c"/>
    <property type="match status" value="1"/>
</dbReference>
<dbReference type="AlphaFoldDB" id="A0A6I6DG52"/>
<dbReference type="GO" id="GO:0016491">
    <property type="term" value="F:oxidoreductase activity"/>
    <property type="evidence" value="ECO:0007669"/>
    <property type="project" value="UniProtKB-KW"/>
</dbReference>
<reference evidence="4" key="1">
    <citation type="journal article" date="2019" name="Microbiology">
        <title>Complete Genome Sequence of an Uncultured Bacterium of the Candidate Phylum Bipolaricaulota.</title>
        <authorList>
            <person name="Kadnikov V.V."/>
            <person name="Mardanov A.V."/>
            <person name="Beletsky A.V."/>
            <person name="Frank Y.A."/>
            <person name="Karnachuk O.V."/>
            <person name="Ravin N.V."/>
        </authorList>
    </citation>
    <scope>NUCLEOTIDE SEQUENCE [LARGE SCALE GENOMIC DNA]</scope>
</reference>
<dbReference type="InterPro" id="IPR036291">
    <property type="entry name" value="NAD(P)-bd_dom_sf"/>
</dbReference>
<accession>A0A6I6DG52</accession>
<dbReference type="Gene3D" id="3.40.50.720">
    <property type="entry name" value="NAD(P)-binding Rossmann-like Domain"/>
    <property type="match status" value="1"/>
</dbReference>
<sequence length="255" mass="26759">MSKKLQGKVAIITGAGSGMGRAIGILFAKEGAKVVLADYNAQTVAETSDIITQHGGKSIALTIDMAHLNQIESLIYTTIEQYSKLDILVNNAGIFDESKVATEIDEAFWDKILDVNLKGPFWACKLAIPHMIKNGNGSIVNIASIAGLIGGAGGAAYTTSKHGLLGLTKQISVSYGPKGIKANAICPGAIQTGMLPEESLSDESNPLLAKIMNVPSRRVGKAEEIANATLFLASNDSDFIQGQSLTVDGGWLTQA</sequence>
<dbReference type="PROSITE" id="PS00061">
    <property type="entry name" value="ADH_SHORT"/>
    <property type="match status" value="1"/>
</dbReference>
<dbReference type="PRINTS" id="PR00081">
    <property type="entry name" value="GDHRDH"/>
</dbReference>
<evidence type="ECO:0000256" key="2">
    <source>
        <dbReference type="ARBA" id="ARBA00023002"/>
    </source>
</evidence>
<dbReference type="FunFam" id="3.40.50.720:FF:000084">
    <property type="entry name" value="Short-chain dehydrogenase reductase"/>
    <property type="match status" value="1"/>
</dbReference>
<organism evidence="3 4">
    <name type="scientific">Candidatus Syntrophocurvum alkaliphilum</name>
    <dbReference type="NCBI Taxonomy" id="2293317"/>
    <lineage>
        <taxon>Bacteria</taxon>
        <taxon>Bacillati</taxon>
        <taxon>Bacillota</taxon>
        <taxon>Clostridia</taxon>
        <taxon>Eubacteriales</taxon>
        <taxon>Syntrophomonadaceae</taxon>
        <taxon>Candidatus Syntrophocurvum</taxon>
    </lineage>
</organism>
<dbReference type="Pfam" id="PF13561">
    <property type="entry name" value="adh_short_C2"/>
    <property type="match status" value="1"/>
</dbReference>
<evidence type="ECO:0000256" key="1">
    <source>
        <dbReference type="ARBA" id="ARBA00006484"/>
    </source>
</evidence>
<dbReference type="EMBL" id="CP046457">
    <property type="protein sequence ID" value="QGT98669.1"/>
    <property type="molecule type" value="Genomic_DNA"/>
</dbReference>
<comment type="similarity">
    <text evidence="1">Belongs to the short-chain dehydrogenases/reductases (SDR) family.</text>
</comment>
<evidence type="ECO:0000313" key="4">
    <source>
        <dbReference type="Proteomes" id="UP000426444"/>
    </source>
</evidence>
<keyword evidence="4" id="KW-1185">Reference proteome</keyword>
<proteinExistence type="inferred from homology"/>
<dbReference type="RefSeq" id="WP_156202641.1">
    <property type="nucleotide sequence ID" value="NZ_CP046457.1"/>
</dbReference>
<dbReference type="OrthoDB" id="9803333at2"/>
<dbReference type="NCBIfam" id="NF009466">
    <property type="entry name" value="PRK12826.1-2"/>
    <property type="match status" value="1"/>
</dbReference>
<dbReference type="NCBIfam" id="NF005559">
    <property type="entry name" value="PRK07231.1"/>
    <property type="match status" value="1"/>
</dbReference>
<dbReference type="PANTHER" id="PTHR24321">
    <property type="entry name" value="DEHYDROGENASES, SHORT CHAIN"/>
    <property type="match status" value="1"/>
</dbReference>
<dbReference type="InterPro" id="IPR020904">
    <property type="entry name" value="Sc_DH/Rdtase_CS"/>
</dbReference>
<gene>
    <name evidence="3" type="ORF">SYNTR_0076</name>
</gene>
<dbReference type="Proteomes" id="UP000426444">
    <property type="component" value="Chromosome"/>
</dbReference>
<name>A0A6I6DG52_9FIRM</name>
<dbReference type="GO" id="GO:0008206">
    <property type="term" value="P:bile acid metabolic process"/>
    <property type="evidence" value="ECO:0007669"/>
    <property type="project" value="UniProtKB-ARBA"/>
</dbReference>
<evidence type="ECO:0000313" key="3">
    <source>
        <dbReference type="EMBL" id="QGT98669.1"/>
    </source>
</evidence>
<dbReference type="SUPFAM" id="SSF51735">
    <property type="entry name" value="NAD(P)-binding Rossmann-fold domains"/>
    <property type="match status" value="1"/>
</dbReference>
<dbReference type="PRINTS" id="PR00080">
    <property type="entry name" value="SDRFAMILY"/>
</dbReference>
<dbReference type="InterPro" id="IPR002347">
    <property type="entry name" value="SDR_fam"/>
</dbReference>
<keyword evidence="2" id="KW-0560">Oxidoreductase</keyword>
<dbReference type="KEGG" id="salq:SYNTR_0076"/>
<dbReference type="PANTHER" id="PTHR24321:SF8">
    <property type="entry name" value="ESTRADIOL 17-BETA-DEHYDROGENASE 8-RELATED"/>
    <property type="match status" value="1"/>
</dbReference>